<comment type="caution">
    <text evidence="1">The sequence shown here is derived from an EMBL/GenBank/DDBJ whole genome shotgun (WGS) entry which is preliminary data.</text>
</comment>
<reference evidence="2" key="1">
    <citation type="submission" date="2024-07" db="EMBL/GenBank/DDBJ databases">
        <title>Two chromosome-level genome assemblies of Korean endemic species Abeliophyllum distichum and Forsythia ovata (Oleaceae).</title>
        <authorList>
            <person name="Jang H."/>
        </authorList>
    </citation>
    <scope>NUCLEOTIDE SEQUENCE [LARGE SCALE GENOMIC DNA]</scope>
</reference>
<protein>
    <submittedName>
        <fullName evidence="1">Uncharacterized protein</fullName>
    </submittedName>
</protein>
<keyword evidence="2" id="KW-1185">Reference proteome</keyword>
<evidence type="ECO:0000313" key="2">
    <source>
        <dbReference type="Proteomes" id="UP001604277"/>
    </source>
</evidence>
<dbReference type="Proteomes" id="UP001604277">
    <property type="component" value="Unassembled WGS sequence"/>
</dbReference>
<evidence type="ECO:0000313" key="1">
    <source>
        <dbReference type="EMBL" id="KAL2520725.1"/>
    </source>
</evidence>
<dbReference type="EMBL" id="JBFOLJ010000007">
    <property type="protein sequence ID" value="KAL2520725.1"/>
    <property type="molecule type" value="Genomic_DNA"/>
</dbReference>
<proteinExistence type="predicted"/>
<organism evidence="1 2">
    <name type="scientific">Forsythia ovata</name>
    <dbReference type="NCBI Taxonomy" id="205694"/>
    <lineage>
        <taxon>Eukaryota</taxon>
        <taxon>Viridiplantae</taxon>
        <taxon>Streptophyta</taxon>
        <taxon>Embryophyta</taxon>
        <taxon>Tracheophyta</taxon>
        <taxon>Spermatophyta</taxon>
        <taxon>Magnoliopsida</taxon>
        <taxon>eudicotyledons</taxon>
        <taxon>Gunneridae</taxon>
        <taxon>Pentapetalae</taxon>
        <taxon>asterids</taxon>
        <taxon>lamiids</taxon>
        <taxon>Lamiales</taxon>
        <taxon>Oleaceae</taxon>
        <taxon>Forsythieae</taxon>
        <taxon>Forsythia</taxon>
    </lineage>
</organism>
<sequence>MANFSLRSEKSLRMLDLSADAELNVLKEAKIGDFMGAENWDLVAETMRGKWDLRGQKSRDKRVFWGRFSIVFMGAVRQKIKWVKRWINGAVGRFSSGEKKRVCLSFEVVENMRLKM</sequence>
<accession>A0ABD1U6T8</accession>
<dbReference type="AlphaFoldDB" id="A0ABD1U6T8"/>
<gene>
    <name evidence="1" type="ORF">Fot_24648</name>
</gene>
<name>A0ABD1U6T8_9LAMI</name>